<dbReference type="Pfam" id="PF16859">
    <property type="entry name" value="TetR_C_11"/>
    <property type="match status" value="1"/>
</dbReference>
<evidence type="ECO:0000313" key="6">
    <source>
        <dbReference type="EMBL" id="ACY20334.1"/>
    </source>
</evidence>
<keyword evidence="1" id="KW-0805">Transcription regulation</keyword>
<feature type="domain" description="HTH tetR-type" evidence="5">
    <location>
        <begin position="9"/>
        <end position="69"/>
    </location>
</feature>
<keyword evidence="7" id="KW-1185">Reference proteome</keyword>
<proteinExistence type="predicted"/>
<dbReference type="OrthoDB" id="9796019at2"/>
<dbReference type="InterPro" id="IPR050109">
    <property type="entry name" value="HTH-type_TetR-like_transc_reg"/>
</dbReference>
<dbReference type="InterPro" id="IPR036271">
    <property type="entry name" value="Tet_transcr_reg_TetR-rel_C_sf"/>
</dbReference>
<dbReference type="AlphaFoldDB" id="D0L4B0"/>
<sequence length="196" mass="21629">MTPTRRRGAELEHALHAAILAEIDESGIAGLTYEGVAERAGTSKPVLYRRWPTKPKMLLAAITAVFADRTQVLDDLPDAGSLTADLAAPLTTLRTLFTRAERRMMMVVLAELDPEAAEPLREMLFTRMGDITTPIVERARARGELGDVPLGPEVLSLPFDLARHDIFMRGVLTDDRVRMITEQITAPLWVTLSGRA</sequence>
<evidence type="ECO:0000256" key="1">
    <source>
        <dbReference type="ARBA" id="ARBA00023015"/>
    </source>
</evidence>
<evidence type="ECO:0000256" key="2">
    <source>
        <dbReference type="ARBA" id="ARBA00023125"/>
    </source>
</evidence>
<evidence type="ECO:0000256" key="3">
    <source>
        <dbReference type="ARBA" id="ARBA00023163"/>
    </source>
</evidence>
<dbReference type="GO" id="GO:0003700">
    <property type="term" value="F:DNA-binding transcription factor activity"/>
    <property type="evidence" value="ECO:0007669"/>
    <property type="project" value="TreeGrafter"/>
</dbReference>
<dbReference type="RefSeq" id="WP_012832912.1">
    <property type="nucleotide sequence ID" value="NC_013441.1"/>
</dbReference>
<reference evidence="6 7" key="2">
    <citation type="journal article" date="2010" name="Stand. Genomic Sci.">
        <title>Complete genome sequence of Gordonia bronchialis type strain (3410).</title>
        <authorList>
            <person name="Ivanova N."/>
            <person name="Sikorski J."/>
            <person name="Jando M."/>
            <person name="Lapidus A."/>
            <person name="Nolan M."/>
            <person name="Lucas S."/>
            <person name="Del Rio T.G."/>
            <person name="Tice H."/>
            <person name="Copeland A."/>
            <person name="Cheng J.F."/>
            <person name="Chen F."/>
            <person name="Bruce D."/>
            <person name="Goodwin L."/>
            <person name="Pitluck S."/>
            <person name="Mavromatis K."/>
            <person name="Ovchinnikova G."/>
            <person name="Pati A."/>
            <person name="Chen A."/>
            <person name="Palaniappan K."/>
            <person name="Land M."/>
            <person name="Hauser L."/>
            <person name="Chang Y.J."/>
            <person name="Jeffries C.D."/>
            <person name="Chain P."/>
            <person name="Saunders E."/>
            <person name="Han C."/>
            <person name="Detter J.C."/>
            <person name="Brettin T."/>
            <person name="Rohde M."/>
            <person name="Goker M."/>
            <person name="Bristow J."/>
            <person name="Eisen J.A."/>
            <person name="Markowitz V."/>
            <person name="Hugenholtz P."/>
            <person name="Klenk H.P."/>
            <person name="Kyrpides N.C."/>
        </authorList>
    </citation>
    <scope>NUCLEOTIDE SEQUENCE [LARGE SCALE GENOMIC DNA]</scope>
    <source>
        <strain evidence="7">ATCC 25592 / DSM 43247 / BCRC 13721 / JCM 3198 / KCTC 3076 / NBRC 16047 / NCTC 10667</strain>
    </source>
</reference>
<dbReference type="EMBL" id="CP001802">
    <property type="protein sequence ID" value="ACY20334.1"/>
    <property type="molecule type" value="Genomic_DNA"/>
</dbReference>
<dbReference type="SUPFAM" id="SSF46689">
    <property type="entry name" value="Homeodomain-like"/>
    <property type="match status" value="1"/>
</dbReference>
<feature type="DNA-binding region" description="H-T-H motif" evidence="4">
    <location>
        <begin position="32"/>
        <end position="51"/>
    </location>
</feature>
<accession>D0L4B0</accession>
<keyword evidence="3" id="KW-0804">Transcription</keyword>
<gene>
    <name evidence="6" type="ordered locus">Gbro_1023</name>
</gene>
<dbReference type="STRING" id="526226.Gbro_1023"/>
<dbReference type="eggNOG" id="COG1309">
    <property type="taxonomic scope" value="Bacteria"/>
</dbReference>
<protein>
    <submittedName>
        <fullName evidence="6">Regulatory protein TetR</fullName>
    </submittedName>
</protein>
<dbReference type="PANTHER" id="PTHR30055:SF148">
    <property type="entry name" value="TETR-FAMILY TRANSCRIPTIONAL REGULATOR"/>
    <property type="match status" value="1"/>
</dbReference>
<dbReference type="Gene3D" id="1.10.357.10">
    <property type="entry name" value="Tetracycline Repressor, domain 2"/>
    <property type="match status" value="1"/>
</dbReference>
<dbReference type="InterPro" id="IPR001647">
    <property type="entry name" value="HTH_TetR"/>
</dbReference>
<reference evidence="7" key="1">
    <citation type="submission" date="2009-10" db="EMBL/GenBank/DDBJ databases">
        <title>The complete chromosome of Gordonia bronchialis DSM 43247.</title>
        <authorList>
            <consortium name="US DOE Joint Genome Institute (JGI-PGF)"/>
            <person name="Lucas S."/>
            <person name="Copeland A."/>
            <person name="Lapidus A."/>
            <person name="Glavina del Rio T."/>
            <person name="Dalin E."/>
            <person name="Tice H."/>
            <person name="Bruce D."/>
            <person name="Goodwin L."/>
            <person name="Pitluck S."/>
            <person name="Kyrpides N."/>
            <person name="Mavromatis K."/>
            <person name="Ivanova N."/>
            <person name="Ovchinnikova G."/>
            <person name="Saunders E."/>
            <person name="Brettin T."/>
            <person name="Detter J.C."/>
            <person name="Han C."/>
            <person name="Larimer F."/>
            <person name="Land M."/>
            <person name="Hauser L."/>
            <person name="Markowitz V."/>
            <person name="Cheng J.-F."/>
            <person name="Hugenholtz P."/>
            <person name="Woyke T."/>
            <person name="Wu D."/>
            <person name="Jando M."/>
            <person name="Schneider S."/>
            <person name="Goeker M."/>
            <person name="Klenk H.-P."/>
            <person name="Eisen J.A."/>
        </authorList>
    </citation>
    <scope>NUCLEOTIDE SEQUENCE [LARGE SCALE GENOMIC DNA]</scope>
    <source>
        <strain evidence="7">ATCC 25592 / DSM 43247 / BCRC 13721 / JCM 3198 / KCTC 3076 / NBRC 16047 / NCTC 10667</strain>
    </source>
</reference>
<organism evidence="6 7">
    <name type="scientific">Gordonia bronchialis (strain ATCC 25592 / DSM 43247 / BCRC 13721 / JCM 3198 / KCTC 3076 / NBRC 16047 / NCTC 10667)</name>
    <name type="common">Rhodococcus bronchialis</name>
    <dbReference type="NCBI Taxonomy" id="526226"/>
    <lineage>
        <taxon>Bacteria</taxon>
        <taxon>Bacillati</taxon>
        <taxon>Actinomycetota</taxon>
        <taxon>Actinomycetes</taxon>
        <taxon>Mycobacteriales</taxon>
        <taxon>Gordoniaceae</taxon>
        <taxon>Gordonia</taxon>
    </lineage>
</organism>
<evidence type="ECO:0000259" key="5">
    <source>
        <dbReference type="PROSITE" id="PS50977"/>
    </source>
</evidence>
<dbReference type="PANTHER" id="PTHR30055">
    <property type="entry name" value="HTH-TYPE TRANSCRIPTIONAL REGULATOR RUTR"/>
    <property type="match status" value="1"/>
</dbReference>
<dbReference type="Pfam" id="PF00440">
    <property type="entry name" value="TetR_N"/>
    <property type="match status" value="1"/>
</dbReference>
<keyword evidence="2 4" id="KW-0238">DNA-binding</keyword>
<dbReference type="SUPFAM" id="SSF48498">
    <property type="entry name" value="Tetracyclin repressor-like, C-terminal domain"/>
    <property type="match status" value="1"/>
</dbReference>
<dbReference type="InterPro" id="IPR011075">
    <property type="entry name" value="TetR_C"/>
</dbReference>
<dbReference type="PROSITE" id="PS50977">
    <property type="entry name" value="HTH_TETR_2"/>
    <property type="match status" value="1"/>
</dbReference>
<evidence type="ECO:0000256" key="4">
    <source>
        <dbReference type="PROSITE-ProRule" id="PRU00335"/>
    </source>
</evidence>
<dbReference type="KEGG" id="gbr:Gbro_1023"/>
<dbReference type="Proteomes" id="UP000001219">
    <property type="component" value="Chromosome"/>
</dbReference>
<dbReference type="GO" id="GO:0000976">
    <property type="term" value="F:transcription cis-regulatory region binding"/>
    <property type="evidence" value="ECO:0007669"/>
    <property type="project" value="TreeGrafter"/>
</dbReference>
<evidence type="ECO:0000313" key="7">
    <source>
        <dbReference type="Proteomes" id="UP000001219"/>
    </source>
</evidence>
<dbReference type="HOGENOM" id="CLU_069356_25_3_11"/>
<dbReference type="InterPro" id="IPR009057">
    <property type="entry name" value="Homeodomain-like_sf"/>
</dbReference>
<name>D0L4B0_GORB4</name>